<dbReference type="PRINTS" id="PR00385">
    <property type="entry name" value="P450"/>
</dbReference>
<keyword evidence="4 12" id="KW-0812">Transmembrane</keyword>
<accession>A0ABM3RT99</accession>
<dbReference type="CDD" id="cd20653">
    <property type="entry name" value="CYP81"/>
    <property type="match status" value="1"/>
</dbReference>
<evidence type="ECO:0000256" key="5">
    <source>
        <dbReference type="ARBA" id="ARBA00022723"/>
    </source>
</evidence>
<evidence type="ECO:0000256" key="6">
    <source>
        <dbReference type="ARBA" id="ARBA00022989"/>
    </source>
</evidence>
<dbReference type="PANTHER" id="PTHR47947">
    <property type="entry name" value="CYTOCHROME P450 82C3-RELATED"/>
    <property type="match status" value="1"/>
</dbReference>
<evidence type="ECO:0000256" key="11">
    <source>
        <dbReference type="RuleBase" id="RU000461"/>
    </source>
</evidence>
<keyword evidence="7 11" id="KW-0560">Oxidoreductase</keyword>
<dbReference type="InterPro" id="IPR050651">
    <property type="entry name" value="Plant_Cytochrome_P450_Monoox"/>
</dbReference>
<evidence type="ECO:0000256" key="4">
    <source>
        <dbReference type="ARBA" id="ARBA00022692"/>
    </source>
</evidence>
<dbReference type="PROSITE" id="PS00086">
    <property type="entry name" value="CYTOCHROME_P450"/>
    <property type="match status" value="1"/>
</dbReference>
<dbReference type="InterPro" id="IPR001128">
    <property type="entry name" value="Cyt_P450"/>
</dbReference>
<evidence type="ECO:0000256" key="7">
    <source>
        <dbReference type="ARBA" id="ARBA00023002"/>
    </source>
</evidence>
<dbReference type="Pfam" id="PF00067">
    <property type="entry name" value="p450"/>
    <property type="match status" value="1"/>
</dbReference>
<dbReference type="PRINTS" id="PR00463">
    <property type="entry name" value="EP450I"/>
</dbReference>
<comment type="subcellular location">
    <subcellularLocation>
        <location evidence="1">Membrane</location>
        <topology evidence="1">Single-pass membrane protein</topology>
    </subcellularLocation>
</comment>
<dbReference type="RefSeq" id="XP_056698846.1">
    <property type="nucleotide sequence ID" value="XM_056842868.1"/>
</dbReference>
<organism evidence="13 14">
    <name type="scientific">Spinacia oleracea</name>
    <name type="common">Spinach</name>
    <dbReference type="NCBI Taxonomy" id="3562"/>
    <lineage>
        <taxon>Eukaryota</taxon>
        <taxon>Viridiplantae</taxon>
        <taxon>Streptophyta</taxon>
        <taxon>Embryophyta</taxon>
        <taxon>Tracheophyta</taxon>
        <taxon>Spermatophyta</taxon>
        <taxon>Magnoliopsida</taxon>
        <taxon>eudicotyledons</taxon>
        <taxon>Gunneridae</taxon>
        <taxon>Pentapetalae</taxon>
        <taxon>Caryophyllales</taxon>
        <taxon>Chenopodiaceae</taxon>
        <taxon>Chenopodioideae</taxon>
        <taxon>Anserineae</taxon>
        <taxon>Spinacia</taxon>
    </lineage>
</organism>
<keyword evidence="6 12" id="KW-1133">Transmembrane helix</keyword>
<keyword evidence="9 11" id="KW-0503">Monooxygenase</keyword>
<dbReference type="InterPro" id="IPR036396">
    <property type="entry name" value="Cyt_P450_sf"/>
</dbReference>
<evidence type="ECO:0000313" key="14">
    <source>
        <dbReference type="RefSeq" id="XP_056698846.1"/>
    </source>
</evidence>
<evidence type="ECO:0000256" key="12">
    <source>
        <dbReference type="SAM" id="Phobius"/>
    </source>
</evidence>
<sequence length="536" mass="60101">MDETLILLLISIIFIVLIFKFMVQRNTTTQNLPPSPPSLPLIGHLHLLKDPVHRTLQKISQTYGPVVSLRFGVRLVVLITSPSAVKECFTKNDIIFANRPLLLMGKHLGYNFNTMITAPYGEHWRNLRKISLLELLSTTRLNLSVRIRREEIKQMIGSLYGSLSVGYAKVELRSVFRVLVFNIMMRMIAGKRYYGGGGAVVGGEAGVVDGGAGVVLFSDVIREVLELAGASNAADFLPVLRWIDYGGYIKKIKLLAKKTDAFLQGLIDECRTRKGVLNKEDDEEEEEETMIDRLLLLQESDPEYYTDETIKGLILVLLVAGTDTSSTTMEWAMSLLLNNPNILNKVKSKIDTQIEQDHLIDELLDLPKLPYLQNIVSETLRMFPAVPLLLPHMSSQKCQINGFDVPSGTMLLVNAWAIHRDPNLWDEPTEFKPERFQTSEVDDDDDQYKFIPFGTGRRGCPGSILGNRMVGLGLGSLIQCFDWKRVSDEEVDMMEGRGLNMPKAEPLEAMCKARPITARLTSSQPGPALTRPIEQV</sequence>
<feature type="transmembrane region" description="Helical" evidence="12">
    <location>
        <begin position="6"/>
        <end position="23"/>
    </location>
</feature>
<evidence type="ECO:0000313" key="13">
    <source>
        <dbReference type="Proteomes" id="UP000813463"/>
    </source>
</evidence>
<gene>
    <name evidence="14" type="primary">LOC110786607</name>
</gene>
<keyword evidence="13" id="KW-1185">Reference proteome</keyword>
<evidence type="ECO:0000256" key="10">
    <source>
        <dbReference type="ARBA" id="ARBA00023136"/>
    </source>
</evidence>
<keyword evidence="10 12" id="KW-0472">Membrane</keyword>
<comment type="similarity">
    <text evidence="2 11">Belongs to the cytochrome P450 family.</text>
</comment>
<reference evidence="14" key="2">
    <citation type="submission" date="2025-08" db="UniProtKB">
        <authorList>
            <consortium name="RefSeq"/>
        </authorList>
    </citation>
    <scope>IDENTIFICATION</scope>
    <source>
        <tissue evidence="14">Leaf</tissue>
    </source>
</reference>
<evidence type="ECO:0000256" key="8">
    <source>
        <dbReference type="ARBA" id="ARBA00023004"/>
    </source>
</evidence>
<reference evidence="13" key="1">
    <citation type="journal article" date="2021" name="Nat. Commun.">
        <title>Genomic analyses provide insights into spinach domestication and the genetic basis of agronomic traits.</title>
        <authorList>
            <person name="Cai X."/>
            <person name="Sun X."/>
            <person name="Xu C."/>
            <person name="Sun H."/>
            <person name="Wang X."/>
            <person name="Ge C."/>
            <person name="Zhang Z."/>
            <person name="Wang Q."/>
            <person name="Fei Z."/>
            <person name="Jiao C."/>
            <person name="Wang Q."/>
        </authorList>
    </citation>
    <scope>NUCLEOTIDE SEQUENCE [LARGE SCALE GENOMIC DNA]</scope>
    <source>
        <strain evidence="13">cv. Varoflay</strain>
    </source>
</reference>
<evidence type="ECO:0000256" key="1">
    <source>
        <dbReference type="ARBA" id="ARBA00004167"/>
    </source>
</evidence>
<name>A0ABM3RT99_SPIOL</name>
<protein>
    <submittedName>
        <fullName evidence="14">Cytochrome P450 81Q32-like</fullName>
    </submittedName>
</protein>
<evidence type="ECO:0000256" key="3">
    <source>
        <dbReference type="ARBA" id="ARBA00022617"/>
    </source>
</evidence>
<keyword evidence="8 11" id="KW-0408">Iron</keyword>
<evidence type="ECO:0000256" key="9">
    <source>
        <dbReference type="ARBA" id="ARBA00023033"/>
    </source>
</evidence>
<dbReference type="InterPro" id="IPR002401">
    <property type="entry name" value="Cyt_P450_E_grp-I"/>
</dbReference>
<dbReference type="PANTHER" id="PTHR47947:SF62">
    <property type="entry name" value="CYTOCHROME P450, FAMILY 81, SUBFAMILY D, POLYPEPTIDE 5"/>
    <property type="match status" value="1"/>
</dbReference>
<dbReference type="Proteomes" id="UP000813463">
    <property type="component" value="Chromosome 4"/>
</dbReference>
<dbReference type="GeneID" id="110786607"/>
<dbReference type="SUPFAM" id="SSF48264">
    <property type="entry name" value="Cytochrome P450"/>
    <property type="match status" value="1"/>
</dbReference>
<dbReference type="Gene3D" id="1.10.630.10">
    <property type="entry name" value="Cytochrome P450"/>
    <property type="match status" value="1"/>
</dbReference>
<proteinExistence type="inferred from homology"/>
<keyword evidence="3 11" id="KW-0349">Heme</keyword>
<dbReference type="InterPro" id="IPR017972">
    <property type="entry name" value="Cyt_P450_CS"/>
</dbReference>
<evidence type="ECO:0000256" key="2">
    <source>
        <dbReference type="ARBA" id="ARBA00010617"/>
    </source>
</evidence>
<keyword evidence="5 11" id="KW-0479">Metal-binding</keyword>